<dbReference type="InterPro" id="IPR016032">
    <property type="entry name" value="Sig_transdc_resp-reg_C-effctor"/>
</dbReference>
<dbReference type="Gene3D" id="1.10.10.10">
    <property type="entry name" value="Winged helix-like DNA-binding domain superfamily/Winged helix DNA-binding domain"/>
    <property type="match status" value="1"/>
</dbReference>
<protein>
    <submittedName>
        <fullName evidence="5">Helix-turn-helix transcriptional regulator</fullName>
    </submittedName>
</protein>
<reference evidence="5" key="1">
    <citation type="submission" date="2021-12" db="EMBL/GenBank/DDBJ databases">
        <title>Discovery of the Pendulisporaceae a myxobacterial family with distinct sporulation behavior and unique specialized metabolism.</title>
        <authorList>
            <person name="Garcia R."/>
            <person name="Popoff A."/>
            <person name="Bader C.D."/>
            <person name="Loehr J."/>
            <person name="Walesch S."/>
            <person name="Walt C."/>
            <person name="Boldt J."/>
            <person name="Bunk B."/>
            <person name="Haeckl F.J.F.P.J."/>
            <person name="Gunesch A.P."/>
            <person name="Birkelbach J."/>
            <person name="Nuebel U."/>
            <person name="Pietschmann T."/>
            <person name="Bach T."/>
            <person name="Mueller R."/>
        </authorList>
    </citation>
    <scope>NUCLEOTIDE SEQUENCE</scope>
    <source>
        <strain evidence="5">MSr11367</strain>
    </source>
</reference>
<evidence type="ECO:0000259" key="4">
    <source>
        <dbReference type="PROSITE" id="PS50043"/>
    </source>
</evidence>
<dbReference type="InterPro" id="IPR013656">
    <property type="entry name" value="PAS_4"/>
</dbReference>
<keyword evidence="1" id="KW-0805">Transcription regulation</keyword>
<dbReference type="PROSITE" id="PS50043">
    <property type="entry name" value="HTH_LUXR_2"/>
    <property type="match status" value="1"/>
</dbReference>
<dbReference type="InterPro" id="IPR036388">
    <property type="entry name" value="WH-like_DNA-bd_sf"/>
</dbReference>
<dbReference type="SUPFAM" id="SSF55785">
    <property type="entry name" value="PYP-like sensor domain (PAS domain)"/>
    <property type="match status" value="1"/>
</dbReference>
<dbReference type="SMART" id="SM00421">
    <property type="entry name" value="HTH_LUXR"/>
    <property type="match status" value="1"/>
</dbReference>
<dbReference type="Proteomes" id="UP001374803">
    <property type="component" value="Chromosome"/>
</dbReference>
<proteinExistence type="predicted"/>
<dbReference type="PRINTS" id="PR00038">
    <property type="entry name" value="HTHLUXR"/>
</dbReference>
<accession>A0ABZ2L8R7</accession>
<dbReference type="Pfam" id="PF00196">
    <property type="entry name" value="GerE"/>
    <property type="match status" value="1"/>
</dbReference>
<dbReference type="SUPFAM" id="SSF46894">
    <property type="entry name" value="C-terminal effector domain of the bipartite response regulators"/>
    <property type="match status" value="1"/>
</dbReference>
<dbReference type="InterPro" id="IPR000792">
    <property type="entry name" value="Tscrpt_reg_LuxR_C"/>
</dbReference>
<keyword evidence="2" id="KW-0238">DNA-binding</keyword>
<evidence type="ECO:0000256" key="1">
    <source>
        <dbReference type="ARBA" id="ARBA00023015"/>
    </source>
</evidence>
<dbReference type="RefSeq" id="WP_394835604.1">
    <property type="nucleotide sequence ID" value="NZ_CP089929.1"/>
</dbReference>
<keyword evidence="6" id="KW-1185">Reference proteome</keyword>
<dbReference type="PANTHER" id="PTHR44688:SF16">
    <property type="entry name" value="DNA-BINDING TRANSCRIPTIONAL ACTIVATOR DEVR_DOSR"/>
    <property type="match status" value="1"/>
</dbReference>
<organism evidence="5 6">
    <name type="scientific">Pendulispora rubella</name>
    <dbReference type="NCBI Taxonomy" id="2741070"/>
    <lineage>
        <taxon>Bacteria</taxon>
        <taxon>Pseudomonadati</taxon>
        <taxon>Myxococcota</taxon>
        <taxon>Myxococcia</taxon>
        <taxon>Myxococcales</taxon>
        <taxon>Sorangiineae</taxon>
        <taxon>Pendulisporaceae</taxon>
        <taxon>Pendulispora</taxon>
    </lineage>
</organism>
<evidence type="ECO:0000256" key="2">
    <source>
        <dbReference type="ARBA" id="ARBA00023125"/>
    </source>
</evidence>
<feature type="domain" description="HTH luxR-type" evidence="4">
    <location>
        <begin position="150"/>
        <end position="215"/>
    </location>
</feature>
<dbReference type="Gene3D" id="3.30.450.20">
    <property type="entry name" value="PAS domain"/>
    <property type="match status" value="1"/>
</dbReference>
<evidence type="ECO:0000313" key="6">
    <source>
        <dbReference type="Proteomes" id="UP001374803"/>
    </source>
</evidence>
<name>A0ABZ2L8R7_9BACT</name>
<sequence>MLQRLLDEIPAFAGYKDRQSVFLYANKAYGVLIGLPHHEDVIGRTDFDMPCETVACAPMFQKQDQEVLRSRQPLRILDVHRFADGKWRAFLVTKTPLYGGSEKDEPVGTMFYGVDITSPGIIELGSLLGRIHTGADPTSLVGAGSHLIEGFSDAGALTRREAEILFFLLRGKSAKETAVILAMSRRTVEQHIDKMKRKLGARSKFELIEVAIEAGYMHRIPDSLFSRQLSISLG</sequence>
<gene>
    <name evidence="5" type="ORF">LVJ94_01580</name>
</gene>
<dbReference type="PANTHER" id="PTHR44688">
    <property type="entry name" value="DNA-BINDING TRANSCRIPTIONAL ACTIVATOR DEVR_DOSR"/>
    <property type="match status" value="1"/>
</dbReference>
<dbReference type="Pfam" id="PF08448">
    <property type="entry name" value="PAS_4"/>
    <property type="match status" value="1"/>
</dbReference>
<dbReference type="EMBL" id="CP089983">
    <property type="protein sequence ID" value="WXB05954.1"/>
    <property type="molecule type" value="Genomic_DNA"/>
</dbReference>
<dbReference type="InterPro" id="IPR035965">
    <property type="entry name" value="PAS-like_dom_sf"/>
</dbReference>
<evidence type="ECO:0000313" key="5">
    <source>
        <dbReference type="EMBL" id="WXB05954.1"/>
    </source>
</evidence>
<dbReference type="CDD" id="cd06170">
    <property type="entry name" value="LuxR_C_like"/>
    <property type="match status" value="1"/>
</dbReference>
<evidence type="ECO:0000256" key="3">
    <source>
        <dbReference type="ARBA" id="ARBA00023163"/>
    </source>
</evidence>
<keyword evidence="3" id="KW-0804">Transcription</keyword>